<evidence type="ECO:0000256" key="1">
    <source>
        <dbReference type="ARBA" id="ARBA00004141"/>
    </source>
</evidence>
<dbReference type="GO" id="GO:0043190">
    <property type="term" value="C:ATP-binding cassette (ABC) transporter complex"/>
    <property type="evidence" value="ECO:0007669"/>
    <property type="project" value="InterPro"/>
</dbReference>
<keyword evidence="9" id="KW-1185">Reference proteome</keyword>
<keyword evidence="5" id="KW-0046">Antibiotic resistance</keyword>
<dbReference type="InterPro" id="IPR013525">
    <property type="entry name" value="ABC2_TM"/>
</dbReference>
<feature type="transmembrane region" description="Helical" evidence="6">
    <location>
        <begin position="154"/>
        <end position="175"/>
    </location>
</feature>
<keyword evidence="4 6" id="KW-0472">Membrane</keyword>
<evidence type="ECO:0000256" key="5">
    <source>
        <dbReference type="ARBA" id="ARBA00023251"/>
    </source>
</evidence>
<dbReference type="PANTHER" id="PTHR43027">
    <property type="entry name" value="DOXORUBICIN RESISTANCE ABC TRANSPORTER PERMEASE PROTEIN DRRC-RELATED"/>
    <property type="match status" value="1"/>
</dbReference>
<evidence type="ECO:0000256" key="3">
    <source>
        <dbReference type="ARBA" id="ARBA00022989"/>
    </source>
</evidence>
<dbReference type="PANTHER" id="PTHR43027:SF2">
    <property type="entry name" value="TRANSPORT PERMEASE PROTEIN"/>
    <property type="match status" value="1"/>
</dbReference>
<proteinExistence type="predicted"/>
<comment type="caution">
    <text evidence="8">The sequence shown here is derived from an EMBL/GenBank/DDBJ whole genome shotgun (WGS) entry which is preliminary data.</text>
</comment>
<evidence type="ECO:0000313" key="8">
    <source>
        <dbReference type="EMBL" id="KIP53567.1"/>
    </source>
</evidence>
<dbReference type="AlphaFoldDB" id="A0A0D0IRH6"/>
<name>A0A0D0IRH6_9MICO</name>
<evidence type="ECO:0000256" key="4">
    <source>
        <dbReference type="ARBA" id="ARBA00023136"/>
    </source>
</evidence>
<evidence type="ECO:0000313" key="9">
    <source>
        <dbReference type="Proteomes" id="UP000032120"/>
    </source>
</evidence>
<organism evidence="8 9">
    <name type="scientific">Leucobacter komagatae</name>
    <dbReference type="NCBI Taxonomy" id="55969"/>
    <lineage>
        <taxon>Bacteria</taxon>
        <taxon>Bacillati</taxon>
        <taxon>Actinomycetota</taxon>
        <taxon>Actinomycetes</taxon>
        <taxon>Micrococcales</taxon>
        <taxon>Microbacteriaceae</taxon>
        <taxon>Leucobacter</taxon>
    </lineage>
</organism>
<accession>A0A0D0IRH6</accession>
<dbReference type="Proteomes" id="UP000032120">
    <property type="component" value="Unassembled WGS sequence"/>
</dbReference>
<feature type="transmembrane region" description="Helical" evidence="6">
    <location>
        <begin position="38"/>
        <end position="58"/>
    </location>
</feature>
<comment type="subcellular location">
    <subcellularLocation>
        <location evidence="1">Membrane</location>
        <topology evidence="1">Multi-pass membrane protein</topology>
    </subcellularLocation>
</comment>
<evidence type="ECO:0000259" key="7">
    <source>
        <dbReference type="Pfam" id="PF01061"/>
    </source>
</evidence>
<dbReference type="OrthoDB" id="3217868at2"/>
<gene>
    <name evidence="8" type="ORF">SD72_02575</name>
</gene>
<feature type="transmembrane region" description="Helical" evidence="6">
    <location>
        <begin position="181"/>
        <end position="200"/>
    </location>
</feature>
<keyword evidence="2 6" id="KW-0812">Transmembrane</keyword>
<dbReference type="InterPro" id="IPR052902">
    <property type="entry name" value="ABC-2_transporter"/>
</dbReference>
<feature type="transmembrane region" description="Helical" evidence="6">
    <location>
        <begin position="70"/>
        <end position="93"/>
    </location>
</feature>
<feature type="transmembrane region" description="Helical" evidence="6">
    <location>
        <begin position="113"/>
        <end position="142"/>
    </location>
</feature>
<dbReference type="InterPro" id="IPR000412">
    <property type="entry name" value="ABC_2_transport"/>
</dbReference>
<evidence type="ECO:0000256" key="6">
    <source>
        <dbReference type="SAM" id="Phobius"/>
    </source>
</evidence>
<dbReference type="PIRSF" id="PIRSF006648">
    <property type="entry name" value="DrrB"/>
    <property type="match status" value="1"/>
</dbReference>
<dbReference type="GO" id="GO:0046677">
    <property type="term" value="P:response to antibiotic"/>
    <property type="evidence" value="ECO:0007669"/>
    <property type="project" value="UniProtKB-KW"/>
</dbReference>
<dbReference type="EMBL" id="JXSQ01000002">
    <property type="protein sequence ID" value="KIP53567.1"/>
    <property type="molecule type" value="Genomic_DNA"/>
</dbReference>
<dbReference type="Pfam" id="PF01061">
    <property type="entry name" value="ABC2_membrane"/>
    <property type="match status" value="1"/>
</dbReference>
<evidence type="ECO:0000256" key="2">
    <source>
        <dbReference type="ARBA" id="ARBA00022692"/>
    </source>
</evidence>
<sequence>MNPADAPSAAAPKGPGLRALWVLMGCEARMVMRDTSGLIIPLGMPLLILVTSAASTVGETVRDGFTAFDLFVLPIVFVTVVALIGVINMPSFLASYRKTGVLLRLGATPASPMFVLVAHALVSIAQAAIGIALAFGVALVFFGANPPANPGVALAILLLVTAAMYGVGMIIASLAPTQNSALAIGFVVFLAFAAMGGLFGGRQALPPALAPLADWLPVGAGTDALGAAWAGSAIPLAALLALAATVAISAAVAGLFFRWE</sequence>
<dbReference type="GO" id="GO:0140359">
    <property type="term" value="F:ABC-type transporter activity"/>
    <property type="evidence" value="ECO:0007669"/>
    <property type="project" value="InterPro"/>
</dbReference>
<feature type="domain" description="ABC-2 type transporter transmembrane" evidence="7">
    <location>
        <begin position="20"/>
        <end position="225"/>
    </location>
</feature>
<keyword evidence="3 6" id="KW-1133">Transmembrane helix</keyword>
<protein>
    <submittedName>
        <fullName evidence="8">ABC transporter</fullName>
    </submittedName>
</protein>
<reference evidence="8 9" key="1">
    <citation type="submission" date="2015-01" db="EMBL/GenBank/DDBJ databases">
        <title>Draft genome sequence of Leucobacter komagatae strain VKM ST2845.</title>
        <authorList>
            <person name="Karlyshev A.V."/>
            <person name="Kudryashova E.B."/>
        </authorList>
    </citation>
    <scope>NUCLEOTIDE SEQUENCE [LARGE SCALE GENOMIC DNA]</scope>
    <source>
        <strain evidence="8 9">VKM ST2845</strain>
    </source>
</reference>
<feature type="transmembrane region" description="Helical" evidence="6">
    <location>
        <begin position="236"/>
        <end position="257"/>
    </location>
</feature>